<reference evidence="2 3" key="1">
    <citation type="journal article" date="2014" name="Agronomy (Basel)">
        <title>A Draft Genome Sequence for Ensete ventricosum, the Drought-Tolerant Tree Against Hunger.</title>
        <authorList>
            <person name="Harrison J."/>
            <person name="Moore K.A."/>
            <person name="Paszkiewicz K."/>
            <person name="Jones T."/>
            <person name="Grant M."/>
            <person name="Ambacheew D."/>
            <person name="Muzemil S."/>
            <person name="Studholme D.J."/>
        </authorList>
    </citation>
    <scope>NUCLEOTIDE SEQUENCE [LARGE SCALE GENOMIC DNA]</scope>
</reference>
<accession>A0A427ANI3</accession>
<evidence type="ECO:0000313" key="3">
    <source>
        <dbReference type="Proteomes" id="UP000287651"/>
    </source>
</evidence>
<sequence>MLCRLKWFAIAVVAYQQMLLQAKLLRYYILMGSYVKIEMHIFPHVLFLHFQDAVQGKGLRDDTTCIVVDMLPPEKLTPTVPPPKKQGMGVFKNMFRRKSSESSLHSDRDCLPESDLVEEIFEEGSASLAQRLEADYPIRNMFKLFVCAVCQVEMKPGEGISVHADDSSEPDSISRKSSGSE</sequence>
<name>A0A427ANI3_ENSVE</name>
<dbReference type="AlphaFoldDB" id="A0A427ANI3"/>
<protein>
    <submittedName>
        <fullName evidence="2">Uncharacterized protein</fullName>
    </submittedName>
</protein>
<dbReference type="EMBL" id="AMZH03001839">
    <property type="protein sequence ID" value="RRT77779.1"/>
    <property type="molecule type" value="Genomic_DNA"/>
</dbReference>
<feature type="region of interest" description="Disordered" evidence="1">
    <location>
        <begin position="159"/>
        <end position="181"/>
    </location>
</feature>
<organism evidence="2 3">
    <name type="scientific">Ensete ventricosum</name>
    <name type="common">Abyssinian banana</name>
    <name type="synonym">Musa ensete</name>
    <dbReference type="NCBI Taxonomy" id="4639"/>
    <lineage>
        <taxon>Eukaryota</taxon>
        <taxon>Viridiplantae</taxon>
        <taxon>Streptophyta</taxon>
        <taxon>Embryophyta</taxon>
        <taxon>Tracheophyta</taxon>
        <taxon>Spermatophyta</taxon>
        <taxon>Magnoliopsida</taxon>
        <taxon>Liliopsida</taxon>
        <taxon>Zingiberales</taxon>
        <taxon>Musaceae</taxon>
        <taxon>Ensete</taxon>
    </lineage>
</organism>
<proteinExistence type="predicted"/>
<evidence type="ECO:0000256" key="1">
    <source>
        <dbReference type="SAM" id="MobiDB-lite"/>
    </source>
</evidence>
<evidence type="ECO:0000313" key="2">
    <source>
        <dbReference type="EMBL" id="RRT77779.1"/>
    </source>
</evidence>
<comment type="caution">
    <text evidence="2">The sequence shown here is derived from an EMBL/GenBank/DDBJ whole genome shotgun (WGS) entry which is preliminary data.</text>
</comment>
<gene>
    <name evidence="2" type="ORF">B296_00026240</name>
</gene>
<dbReference type="Proteomes" id="UP000287651">
    <property type="component" value="Unassembled WGS sequence"/>
</dbReference>